<reference evidence="2" key="1">
    <citation type="submission" date="2019-12" db="EMBL/GenBank/DDBJ databases">
        <title>Genome sequencing and annotation of Brassica cretica.</title>
        <authorList>
            <person name="Studholme D.J."/>
            <person name="Sarris P.F."/>
        </authorList>
    </citation>
    <scope>NUCLEOTIDE SEQUENCE</scope>
    <source>
        <strain evidence="2">PFS-001/15</strain>
        <tissue evidence="2">Leaf</tissue>
    </source>
</reference>
<gene>
    <name evidence="2" type="ORF">F2Q68_00016912</name>
</gene>
<name>A0A8S9HPG0_BRACR</name>
<organism evidence="2 3">
    <name type="scientific">Brassica cretica</name>
    <name type="common">Mustard</name>
    <dbReference type="NCBI Taxonomy" id="69181"/>
    <lineage>
        <taxon>Eukaryota</taxon>
        <taxon>Viridiplantae</taxon>
        <taxon>Streptophyta</taxon>
        <taxon>Embryophyta</taxon>
        <taxon>Tracheophyta</taxon>
        <taxon>Spermatophyta</taxon>
        <taxon>Magnoliopsida</taxon>
        <taxon>eudicotyledons</taxon>
        <taxon>Gunneridae</taxon>
        <taxon>Pentapetalae</taxon>
        <taxon>rosids</taxon>
        <taxon>malvids</taxon>
        <taxon>Brassicales</taxon>
        <taxon>Brassicaceae</taxon>
        <taxon>Brassiceae</taxon>
        <taxon>Brassica</taxon>
    </lineage>
</organism>
<sequence length="965" mass="112133">MEVVSSHLELYWRSYDRFTRGISTPGRSTRVGPTRVPLPGHKKRKLDEKWDAGWRPRVPLPGISLDPYMGLRFLMEIMMAASHFAWPQEEEDTLEDHIDDDDEPYMEEPFDESILTPEQSVKVDELCKENPMLTREDMAVMLRLNLMSHRATLEGRELTCIKIRMAQQLKEVIYWVPPTQLKDIASDLNTQLFINECLDLICETRKLDVLRVKKLVRIHLEVCFDKNYLCASIDLESDFMMLENSRPLLELADLGDELDVDRLLLEIENPLVKNNHENENIVFYLIDGDRVGYFVKTSFEYVDASVFPPNAFDSHDHLNLKEHLIIHATYLVKLFDVKSVYSLWTVVCSFAYLVPCSLIAASHFVLPQEEKDTLEYHIDDDEPYVEEPFDESILTPEQSVKVDELCKENPMLTREDMAVMFRLNLMSHRATLEGRELTSIEIRMAQQLKEVFYWVPPTQLEGICNSTLEFHFEDICLPSVEEIASDLNSHVLINKCLDLICETRKLDDLRVEKLVKDHIEVCFDKNYLCASIDFESEFLMLDEPRLLLELADLGDELDVDRLLLEIENPLVKNFHENENIVFYLIDGDRVDYFVKTSHFVWPQEEEDTLEDHIDDDEPYVDELFDESILTPEQSVKVDELCKENPMLTREDMAVMLRLNLISHRVTLEGRELTGIEIRMAQQLKEVFYWVPPTQLEGICNSTLELHFEDTCLPCVEEIASDLNSHVLIKECLDLICETKKLDDLRVEKLARDHIEVCFDKNYLCTSIDLESEFLMLDEPRLLLELADLRDELDVDTLLLEVETPLVKNFHENENIVFYLIDGDIVDYFVKTSFEPVVYFVFPPNAFDSHDHLNLKEHFIIHATSLVKLFEEKSVYFLWTVVCSFAYLRHINPDADSTTRAHGPKAGRGDAPRVSLPGQTYQKLDDGLMRVGRRGLSAMTPTRVASLPWPKINIFKGHFRLLYGNH</sequence>
<evidence type="ECO:0000256" key="1">
    <source>
        <dbReference type="SAM" id="MobiDB-lite"/>
    </source>
</evidence>
<evidence type="ECO:0000313" key="3">
    <source>
        <dbReference type="Proteomes" id="UP000712281"/>
    </source>
</evidence>
<feature type="region of interest" description="Disordered" evidence="1">
    <location>
        <begin position="895"/>
        <end position="914"/>
    </location>
</feature>
<dbReference type="EMBL" id="QGKW02001940">
    <property type="protein sequence ID" value="KAF2559294.1"/>
    <property type="molecule type" value="Genomic_DNA"/>
</dbReference>
<proteinExistence type="predicted"/>
<protein>
    <submittedName>
        <fullName evidence="2">Uncharacterized protein</fullName>
    </submittedName>
</protein>
<dbReference type="AlphaFoldDB" id="A0A8S9HPG0"/>
<comment type="caution">
    <text evidence="2">The sequence shown here is derived from an EMBL/GenBank/DDBJ whole genome shotgun (WGS) entry which is preliminary data.</text>
</comment>
<accession>A0A8S9HPG0</accession>
<dbReference type="Proteomes" id="UP000712281">
    <property type="component" value="Unassembled WGS sequence"/>
</dbReference>
<evidence type="ECO:0000313" key="2">
    <source>
        <dbReference type="EMBL" id="KAF2559294.1"/>
    </source>
</evidence>